<dbReference type="KEGG" id="llu:AKJ09_09153"/>
<feature type="chain" id="PRO_5005467068" description="VWFA domain-containing protein" evidence="2">
    <location>
        <begin position="26"/>
        <end position="377"/>
    </location>
</feature>
<dbReference type="STRING" id="1391654.AKJ09_09153"/>
<dbReference type="RefSeq" id="WP_169928290.1">
    <property type="nucleotide sequence ID" value="NZ_CP012333.1"/>
</dbReference>
<protein>
    <recommendedName>
        <fullName evidence="3">VWFA domain-containing protein</fullName>
    </recommendedName>
</protein>
<evidence type="ECO:0000259" key="3">
    <source>
        <dbReference type="PROSITE" id="PS50234"/>
    </source>
</evidence>
<evidence type="ECO:0000256" key="2">
    <source>
        <dbReference type="SAM" id="SignalP"/>
    </source>
</evidence>
<gene>
    <name evidence="4" type="ORF">AKJ09_09153</name>
</gene>
<dbReference type="Pfam" id="PF13519">
    <property type="entry name" value="VWA_2"/>
    <property type="match status" value="1"/>
</dbReference>
<feature type="region of interest" description="Disordered" evidence="1">
    <location>
        <begin position="32"/>
        <end position="76"/>
    </location>
</feature>
<keyword evidence="2" id="KW-0732">Signal</keyword>
<evidence type="ECO:0000313" key="4">
    <source>
        <dbReference type="EMBL" id="AKV02490.1"/>
    </source>
</evidence>
<dbReference type="PROSITE" id="PS51257">
    <property type="entry name" value="PROKAR_LIPOPROTEIN"/>
    <property type="match status" value="1"/>
</dbReference>
<dbReference type="InterPro" id="IPR036465">
    <property type="entry name" value="vWFA_dom_sf"/>
</dbReference>
<reference evidence="4 5" key="1">
    <citation type="submission" date="2015-08" db="EMBL/GenBank/DDBJ databases">
        <authorList>
            <person name="Babu N.S."/>
            <person name="Beckwith C.J."/>
            <person name="Beseler K.G."/>
            <person name="Brison A."/>
            <person name="Carone J.V."/>
            <person name="Caskin T.P."/>
            <person name="Diamond M."/>
            <person name="Durham M.E."/>
            <person name="Foxe J.M."/>
            <person name="Go M."/>
            <person name="Henderson B.A."/>
            <person name="Jones I.B."/>
            <person name="McGettigan J.A."/>
            <person name="Micheletti S.J."/>
            <person name="Nasrallah M.E."/>
            <person name="Ortiz D."/>
            <person name="Piller C.R."/>
            <person name="Privatt S.R."/>
            <person name="Schneider S.L."/>
            <person name="Sharp S."/>
            <person name="Smith T.C."/>
            <person name="Stanton J.D."/>
            <person name="Ullery H.E."/>
            <person name="Wilson R.J."/>
            <person name="Serrano M.G."/>
            <person name="Buck G."/>
            <person name="Lee V."/>
            <person name="Wang Y."/>
            <person name="Carvalho R."/>
            <person name="Voegtly L."/>
            <person name="Shi R."/>
            <person name="Duckworth R."/>
            <person name="Johnson A."/>
            <person name="Loviza R."/>
            <person name="Walstead R."/>
            <person name="Shah Z."/>
            <person name="Kiflezghi M."/>
            <person name="Wade K."/>
            <person name="Ball S.L."/>
            <person name="Bradley K.W."/>
            <person name="Asai D.J."/>
            <person name="Bowman C.A."/>
            <person name="Russell D.A."/>
            <person name="Pope W.H."/>
            <person name="Jacobs-Sera D."/>
            <person name="Hendrix R.W."/>
            <person name="Hatfull G.F."/>
        </authorList>
    </citation>
    <scope>NUCLEOTIDE SEQUENCE [LARGE SCALE GENOMIC DNA]</scope>
    <source>
        <strain evidence="4 5">DSM 27648</strain>
    </source>
</reference>
<dbReference type="SUPFAM" id="SSF53300">
    <property type="entry name" value="vWA-like"/>
    <property type="match status" value="1"/>
</dbReference>
<feature type="compositionally biased region" description="Gly residues" evidence="1">
    <location>
        <begin position="37"/>
        <end position="71"/>
    </location>
</feature>
<dbReference type="InterPro" id="IPR002035">
    <property type="entry name" value="VWF_A"/>
</dbReference>
<dbReference type="SMART" id="SM00327">
    <property type="entry name" value="VWA"/>
    <property type="match status" value="1"/>
</dbReference>
<dbReference type="EMBL" id="CP012333">
    <property type="protein sequence ID" value="AKV02490.1"/>
    <property type="molecule type" value="Genomic_DNA"/>
</dbReference>
<organism evidence="4 5">
    <name type="scientific">Labilithrix luteola</name>
    <dbReference type="NCBI Taxonomy" id="1391654"/>
    <lineage>
        <taxon>Bacteria</taxon>
        <taxon>Pseudomonadati</taxon>
        <taxon>Myxococcota</taxon>
        <taxon>Polyangia</taxon>
        <taxon>Polyangiales</taxon>
        <taxon>Labilitrichaceae</taxon>
        <taxon>Labilithrix</taxon>
    </lineage>
</organism>
<dbReference type="Proteomes" id="UP000064967">
    <property type="component" value="Chromosome"/>
</dbReference>
<keyword evidence="5" id="KW-1185">Reference proteome</keyword>
<dbReference type="AlphaFoldDB" id="A0A0K1QAP1"/>
<sequence length="377" mass="38016">MRSFGGFMLKRAFVVLGLVSSVALACGGSSDDSEFGHGNGSSGGSSGGNGSSGFLDGDGGSNTGTSGGPGGTVTEACATSNANGQAEPVYLVFVVDRSGSMKYNPSPNNKWDSVLAGLTSFFKDPQSAGLFASEQVFPSSKDSCQSSSYQSQLVGMTALPDTAGTLATALASHGPDPNANTPTQPALTGAVAFAKTVQATGKKTAVVLVTDGEPNGCSSSVDNSAKAAGTGLPDIKTYVIGVGSELDNLDAIAAGGGTSKAVLISTSNPGQITTDFVNVLGQIRSAALSCDYALPAPPNGETLDKNKVNVQYTPKGGTAQTLDYSADCTNGTGWHYDNPNNPTKILICETSCNTLLQNAEGKIDIVFGCETQGTGIK</sequence>
<feature type="domain" description="VWFA" evidence="3">
    <location>
        <begin position="90"/>
        <end position="280"/>
    </location>
</feature>
<feature type="signal peptide" evidence="2">
    <location>
        <begin position="1"/>
        <end position="25"/>
    </location>
</feature>
<dbReference type="Gene3D" id="3.40.50.410">
    <property type="entry name" value="von Willebrand factor, type A domain"/>
    <property type="match status" value="1"/>
</dbReference>
<dbReference type="PROSITE" id="PS50234">
    <property type="entry name" value="VWFA"/>
    <property type="match status" value="1"/>
</dbReference>
<evidence type="ECO:0000313" key="5">
    <source>
        <dbReference type="Proteomes" id="UP000064967"/>
    </source>
</evidence>
<accession>A0A0K1QAP1</accession>
<evidence type="ECO:0000256" key="1">
    <source>
        <dbReference type="SAM" id="MobiDB-lite"/>
    </source>
</evidence>
<proteinExistence type="predicted"/>
<name>A0A0K1QAP1_9BACT</name>
<dbReference type="CDD" id="cd00198">
    <property type="entry name" value="vWFA"/>
    <property type="match status" value="1"/>
</dbReference>